<keyword evidence="3 11" id="KW-1003">Cell membrane</keyword>
<dbReference type="SUPFAM" id="SSF81321">
    <property type="entry name" value="Family A G protein-coupled receptor-like"/>
    <property type="match status" value="1"/>
</dbReference>
<keyword evidence="8 11" id="KW-0472">Membrane</keyword>
<feature type="transmembrane region" description="Helical" evidence="11">
    <location>
        <begin position="194"/>
        <end position="212"/>
    </location>
</feature>
<dbReference type="GeneID" id="101990924"/>
<evidence type="ECO:0000256" key="10">
    <source>
        <dbReference type="ARBA" id="ARBA00023224"/>
    </source>
</evidence>
<feature type="transmembrane region" description="Helical" evidence="11">
    <location>
        <begin position="135"/>
        <end position="156"/>
    </location>
</feature>
<evidence type="ECO:0000256" key="9">
    <source>
        <dbReference type="ARBA" id="ARBA00023170"/>
    </source>
</evidence>
<name>A0ABM0L7U2_MICOH</name>
<proteinExistence type="inferred from homology"/>
<organism evidence="13 14">
    <name type="scientific">Microtus ochrogaster</name>
    <name type="common">Prairie vole</name>
    <dbReference type="NCBI Taxonomy" id="79684"/>
    <lineage>
        <taxon>Eukaryota</taxon>
        <taxon>Metazoa</taxon>
        <taxon>Chordata</taxon>
        <taxon>Craniata</taxon>
        <taxon>Vertebrata</taxon>
        <taxon>Euteleostomi</taxon>
        <taxon>Mammalia</taxon>
        <taxon>Eutheria</taxon>
        <taxon>Euarchontoglires</taxon>
        <taxon>Glires</taxon>
        <taxon>Rodentia</taxon>
        <taxon>Myomorpha</taxon>
        <taxon>Muroidea</taxon>
        <taxon>Cricetidae</taxon>
        <taxon>Arvicolinae</taxon>
        <taxon>Microtus</taxon>
    </lineage>
</organism>
<dbReference type="Gene3D" id="1.20.1070.10">
    <property type="entry name" value="Rhodopsin 7-helix transmembrane proteins"/>
    <property type="match status" value="1"/>
</dbReference>
<keyword evidence="7 11" id="KW-0297">G-protein coupled receptor</keyword>
<keyword evidence="4 11" id="KW-0589">Pheromone response</keyword>
<evidence type="ECO:0000256" key="2">
    <source>
        <dbReference type="ARBA" id="ARBA00010663"/>
    </source>
</evidence>
<evidence type="ECO:0000256" key="7">
    <source>
        <dbReference type="ARBA" id="ARBA00023040"/>
    </source>
</evidence>
<evidence type="ECO:0000256" key="6">
    <source>
        <dbReference type="ARBA" id="ARBA00022989"/>
    </source>
</evidence>
<dbReference type="RefSeq" id="XP_005360695.1">
    <property type="nucleotide sequence ID" value="XM_005360638.1"/>
</dbReference>
<evidence type="ECO:0000256" key="3">
    <source>
        <dbReference type="ARBA" id="ARBA00022475"/>
    </source>
</evidence>
<reference evidence="14" key="1">
    <citation type="submission" date="2025-08" db="UniProtKB">
        <authorList>
            <consortium name="RefSeq"/>
        </authorList>
    </citation>
    <scope>IDENTIFICATION</scope>
</reference>
<keyword evidence="9 11" id="KW-0675">Receptor</keyword>
<keyword evidence="5 11" id="KW-0812">Transmembrane</keyword>
<gene>
    <name evidence="14" type="primary">LOC101990924</name>
</gene>
<dbReference type="Pfam" id="PF03402">
    <property type="entry name" value="V1R"/>
    <property type="match status" value="1"/>
</dbReference>
<evidence type="ECO:0000256" key="5">
    <source>
        <dbReference type="ARBA" id="ARBA00022692"/>
    </source>
</evidence>
<evidence type="ECO:0000256" key="8">
    <source>
        <dbReference type="ARBA" id="ARBA00023136"/>
    </source>
</evidence>
<comment type="subcellular location">
    <subcellularLocation>
        <location evidence="1 11">Cell membrane</location>
        <topology evidence="1 11">Multi-pass membrane protein</topology>
    </subcellularLocation>
</comment>
<dbReference type="InterPro" id="IPR017452">
    <property type="entry name" value="GPCR_Rhodpsn_7TM"/>
</dbReference>
<protein>
    <recommendedName>
        <fullName evidence="11">Vomeronasal type-1 receptor</fullName>
    </recommendedName>
</protein>
<feature type="transmembrane region" description="Helical" evidence="11">
    <location>
        <begin position="17"/>
        <end position="42"/>
    </location>
</feature>
<keyword evidence="13" id="KW-1185">Reference proteome</keyword>
<feature type="transmembrane region" description="Helical" evidence="11">
    <location>
        <begin position="54"/>
        <end position="74"/>
    </location>
</feature>
<feature type="transmembrane region" description="Helical" evidence="11">
    <location>
        <begin position="239"/>
        <end position="266"/>
    </location>
</feature>
<accession>A0ABM0L7U2</accession>
<dbReference type="Proteomes" id="UP000694915">
    <property type="component" value="Linkage group LG3"/>
</dbReference>
<comment type="similarity">
    <text evidence="2 11">Belongs to the G-protein coupled receptor 1 family.</text>
</comment>
<evidence type="ECO:0000313" key="13">
    <source>
        <dbReference type="Proteomes" id="UP000694915"/>
    </source>
</evidence>
<dbReference type="PRINTS" id="PR01534">
    <property type="entry name" value="VOMERONASL1R"/>
</dbReference>
<sequence>MSSMTTFPTLSSLNDVLYFQAGLGVLANIFLLVFYTFIILCHRSKPMDLISCQLTFIHTMLLLTGGVVWVTDIFESQNIENDIKCKTVFYIHRVMRGLSICITCLLSVFQAVTISPSTSFLANFKLKLKKYIINAFFYIWSLNLSFNSNLIIYVGGFTNASETNQMKVTKSCSLFPTNYIIRILVLTVTTSRDIFLVGIMLTTSAYMVIILFRHQRQCQYLHSLSHPRASPEKKATQTILLLVTFFVVMYWVDFIISSTAVLLWMYNPVILSVQKIVMNVYPTITPLIQISSDNRIINMLKNIRSKYHQIL</sequence>
<dbReference type="PANTHER" id="PTHR24062">
    <property type="entry name" value="VOMERONASAL TYPE-1 RECEPTOR"/>
    <property type="match status" value="1"/>
</dbReference>
<evidence type="ECO:0000256" key="11">
    <source>
        <dbReference type="RuleBase" id="RU364061"/>
    </source>
</evidence>
<feature type="domain" description="G-protein coupled receptors family 1 profile" evidence="12">
    <location>
        <begin position="27"/>
        <end position="289"/>
    </location>
</feature>
<evidence type="ECO:0000256" key="4">
    <source>
        <dbReference type="ARBA" id="ARBA00022507"/>
    </source>
</evidence>
<feature type="transmembrane region" description="Helical" evidence="11">
    <location>
        <begin position="94"/>
        <end position="114"/>
    </location>
</feature>
<evidence type="ECO:0000259" key="12">
    <source>
        <dbReference type="PROSITE" id="PS50262"/>
    </source>
</evidence>
<evidence type="ECO:0000313" key="14">
    <source>
        <dbReference type="RefSeq" id="XP_005360695.1"/>
    </source>
</evidence>
<dbReference type="PROSITE" id="PS50262">
    <property type="entry name" value="G_PROTEIN_RECEP_F1_2"/>
    <property type="match status" value="1"/>
</dbReference>
<keyword evidence="10 11" id="KW-0807">Transducer</keyword>
<dbReference type="InterPro" id="IPR004072">
    <property type="entry name" value="Vmron_rcpt_1"/>
</dbReference>
<keyword evidence="6 11" id="KW-1133">Transmembrane helix</keyword>
<evidence type="ECO:0000256" key="1">
    <source>
        <dbReference type="ARBA" id="ARBA00004651"/>
    </source>
</evidence>